<dbReference type="Gene3D" id="3.10.20.310">
    <property type="entry name" value="membrane protein fhac"/>
    <property type="match status" value="1"/>
</dbReference>
<dbReference type="PANTHER" id="PTHR34597">
    <property type="entry name" value="SLR1661 PROTEIN"/>
    <property type="match status" value="1"/>
</dbReference>
<dbReference type="Proteomes" id="UP000325385">
    <property type="component" value="Chromosome"/>
</dbReference>
<dbReference type="Pfam" id="PF08479">
    <property type="entry name" value="POTRA_2"/>
    <property type="match status" value="1"/>
</dbReference>
<evidence type="ECO:0000313" key="7">
    <source>
        <dbReference type="Proteomes" id="UP000325385"/>
    </source>
</evidence>
<dbReference type="Gene3D" id="2.40.160.50">
    <property type="entry name" value="membrane protein fhac: a member of the omp85/tpsb transporter family"/>
    <property type="match status" value="1"/>
</dbReference>
<sequence>MKGAIRMGLSQRIGTIGARGHGAARATNAAAFFLGASILALPAVAHAQAVPSRSELTPPQAREETRAPTTLTIDGGLARTPCALDAPDFADITVTLNAVRFIGAEKAPDVALASAYENYLGRELPISVLCDVRAAANQRLRDAGYLATVEIPAQRLANGDAEMRIVFGRLTALRVRGEAGPSENLVASYLEPLTQDEVFNTRRAERNLLLADDLPGVDVRLSLRPAAGGAPGDLVGDIAVVRHRGSLDINLQNYGAKSLGRYGGLLRGEVYDLTGLGDRTSVALFSTADFDEQQTVQLGHDFALGAAGLRMFGQFTYSWTEPDLDLPGLDVESETLFATLGLSYPLMRTRSLSHVLSGGYDHVDQDLTVNDLRLTRDRVRTAFLRLETLYADPDSIAGANGFSAYAPQLAARGAIELRQGLDVFDATPDCRTAPLNCIVAGVAPNRIEADPTPLLLRVDGSADYRPLPQLRFSLEASAQFTRDPLPAFEEFSAGNYSIGRGYDPGSVLGDSGYALGVELGYGDLAPDGPRAWGWEGYLFTDMAWAWNEDPSRSRFNPDRLWSAGAGLRLAYGSALQADMTLAVPLERPDLAVDRGDVRFLVSLTTRLLPWRF</sequence>
<evidence type="ECO:0000256" key="2">
    <source>
        <dbReference type="ARBA" id="ARBA00022692"/>
    </source>
</evidence>
<dbReference type="PANTHER" id="PTHR34597:SF6">
    <property type="entry name" value="BLR6126 PROTEIN"/>
    <property type="match status" value="1"/>
</dbReference>
<feature type="domain" description="Haemolysin activator HlyB C-terminal" evidence="4">
    <location>
        <begin position="246"/>
        <end position="569"/>
    </location>
</feature>
<dbReference type="GO" id="GO:0008320">
    <property type="term" value="F:protein transmembrane transporter activity"/>
    <property type="evidence" value="ECO:0007669"/>
    <property type="project" value="TreeGrafter"/>
</dbReference>
<accession>A0A5P6NEK1</accession>
<dbReference type="GO" id="GO:0098046">
    <property type="term" value="C:type V protein secretion system complex"/>
    <property type="evidence" value="ECO:0007669"/>
    <property type="project" value="TreeGrafter"/>
</dbReference>
<evidence type="ECO:0000313" key="6">
    <source>
        <dbReference type="EMBL" id="QFI64480.1"/>
    </source>
</evidence>
<evidence type="ECO:0000259" key="4">
    <source>
        <dbReference type="Pfam" id="PF03865"/>
    </source>
</evidence>
<evidence type="ECO:0000259" key="5">
    <source>
        <dbReference type="Pfam" id="PF08479"/>
    </source>
</evidence>
<name>A0A5P6NEK1_9SPHN</name>
<dbReference type="GO" id="GO:0046819">
    <property type="term" value="P:protein secretion by the type V secretion system"/>
    <property type="evidence" value="ECO:0007669"/>
    <property type="project" value="TreeGrafter"/>
</dbReference>
<keyword evidence="1" id="KW-0472">Membrane</keyword>
<dbReference type="EMBL" id="CP032228">
    <property type="protein sequence ID" value="QFI64480.1"/>
    <property type="molecule type" value="Genomic_DNA"/>
</dbReference>
<dbReference type="InterPro" id="IPR051544">
    <property type="entry name" value="TPS_OM_transporter"/>
</dbReference>
<evidence type="ECO:0000256" key="1">
    <source>
        <dbReference type="ARBA" id="ARBA00022452"/>
    </source>
</evidence>
<reference evidence="7" key="1">
    <citation type="submission" date="2018-09" db="EMBL/GenBank/DDBJ databases">
        <title>Nocardia yunnanensis sp. nov., an actinomycete isolated from a soil sample.</title>
        <authorList>
            <person name="Zhang J."/>
        </authorList>
    </citation>
    <scope>NUCLEOTIDE SEQUENCE [LARGE SCALE GENOMIC DNA]</scope>
    <source>
        <strain evidence="7">21-3</strain>
    </source>
</reference>
<keyword evidence="2" id="KW-0812">Transmembrane</keyword>
<keyword evidence="3" id="KW-0998">Cell outer membrane</keyword>
<dbReference type="InterPro" id="IPR013686">
    <property type="entry name" value="Polypept-transport_assoc_ShlB"/>
</dbReference>
<gene>
    <name evidence="6" type="ORF">D0Y83_15345</name>
</gene>
<dbReference type="AlphaFoldDB" id="A0A5P6NEK1"/>
<keyword evidence="1" id="KW-1134">Transmembrane beta strand</keyword>
<evidence type="ECO:0000256" key="3">
    <source>
        <dbReference type="ARBA" id="ARBA00023237"/>
    </source>
</evidence>
<proteinExistence type="predicted"/>
<protein>
    <submittedName>
        <fullName evidence="6">ShlB/FhaC/HecB family hemolysin secretion/activation protein</fullName>
    </submittedName>
</protein>
<feature type="domain" description="Polypeptide-transport-associated ShlB-type" evidence="5">
    <location>
        <begin position="95"/>
        <end position="166"/>
    </location>
</feature>
<organism evidence="6 7">
    <name type="scientific">Qipengyuania flava</name>
    <dbReference type="NCBI Taxonomy" id="192812"/>
    <lineage>
        <taxon>Bacteria</taxon>
        <taxon>Pseudomonadati</taxon>
        <taxon>Pseudomonadota</taxon>
        <taxon>Alphaproteobacteria</taxon>
        <taxon>Sphingomonadales</taxon>
        <taxon>Erythrobacteraceae</taxon>
        <taxon>Qipengyuania</taxon>
    </lineage>
</organism>
<dbReference type="InterPro" id="IPR005565">
    <property type="entry name" value="Hemolysn_activator_HlyB_C"/>
</dbReference>
<dbReference type="Pfam" id="PF03865">
    <property type="entry name" value="ShlB"/>
    <property type="match status" value="1"/>
</dbReference>